<gene>
    <name evidence="3" type="ORF">SAMN02745823_00122</name>
</gene>
<dbReference type="OrthoDB" id="9811016at2"/>
<dbReference type="PANTHER" id="PTHR33969:SF2">
    <property type="entry name" value="SEGREGATION AND CONDENSATION PROTEIN A"/>
    <property type="match status" value="1"/>
</dbReference>
<proteinExistence type="predicted"/>
<reference evidence="3 4" key="1">
    <citation type="submission" date="2016-11" db="EMBL/GenBank/DDBJ databases">
        <authorList>
            <person name="Jaros S."/>
            <person name="Januszkiewicz K."/>
            <person name="Wedrychowicz H."/>
        </authorList>
    </citation>
    <scope>NUCLEOTIDE SEQUENCE [LARGE SCALE GENOMIC DNA]</scope>
    <source>
        <strain evidence="3 4">DSM 10068</strain>
    </source>
</reference>
<accession>A0A1M5TKW4</accession>
<dbReference type="AlphaFoldDB" id="A0A1M5TKW4"/>
<dbReference type="STRING" id="1123282.SAMN02745823_00122"/>
<organism evidence="3 4">
    <name type="scientific">Sporobacter termitidis DSM 10068</name>
    <dbReference type="NCBI Taxonomy" id="1123282"/>
    <lineage>
        <taxon>Bacteria</taxon>
        <taxon>Bacillati</taxon>
        <taxon>Bacillota</taxon>
        <taxon>Clostridia</taxon>
        <taxon>Eubacteriales</taxon>
        <taxon>Oscillospiraceae</taxon>
        <taxon>Sporobacter</taxon>
    </lineage>
</organism>
<name>A0A1M5TKW4_9FIRM</name>
<dbReference type="Pfam" id="PF02616">
    <property type="entry name" value="SMC_ScpA"/>
    <property type="match status" value="1"/>
</dbReference>
<evidence type="ECO:0000256" key="2">
    <source>
        <dbReference type="ARBA" id="ARBA00044777"/>
    </source>
</evidence>
<evidence type="ECO:0000313" key="3">
    <source>
        <dbReference type="EMBL" id="SHH51003.1"/>
    </source>
</evidence>
<dbReference type="EMBL" id="FQXV01000001">
    <property type="protein sequence ID" value="SHH51003.1"/>
    <property type="molecule type" value="Genomic_DNA"/>
</dbReference>
<evidence type="ECO:0000256" key="1">
    <source>
        <dbReference type="ARBA" id="ARBA00022829"/>
    </source>
</evidence>
<evidence type="ECO:0000313" key="4">
    <source>
        <dbReference type="Proteomes" id="UP000183995"/>
    </source>
</evidence>
<dbReference type="InterPro" id="IPR003768">
    <property type="entry name" value="ScpA"/>
</dbReference>
<dbReference type="Proteomes" id="UP000183995">
    <property type="component" value="Unassembled WGS sequence"/>
</dbReference>
<dbReference type="Gene3D" id="6.10.250.2410">
    <property type="match status" value="1"/>
</dbReference>
<dbReference type="RefSeq" id="WP_073075711.1">
    <property type="nucleotide sequence ID" value="NZ_FQXV01000001.1"/>
</dbReference>
<protein>
    <recommendedName>
        <fullName evidence="2">Segregation and condensation protein A</fullName>
    </recommendedName>
</protein>
<dbReference type="GO" id="GO:0007059">
    <property type="term" value="P:chromosome segregation"/>
    <property type="evidence" value="ECO:0007669"/>
    <property type="project" value="UniProtKB-KW"/>
</dbReference>
<sequence length="266" mass="29562">MENPIFTLKSVVKSKGEMEDFTGPLALILQLLSKNKIEIKDISISLILEQYLAYLDTMAEMDLEVASEFVAMASHLVYIKTKMLLSGEEDVEELNELINSLEDLRRRDAYIQIKSVTGQLLDMFRSSYGLMVKQPEYLPPDNTYKYMHSINDLARAFFQLIDREEPGGGNTPKAVLYPKRITYSVTEKAAEILGVVKSHGATRVSLLIGDAKSRSEMVAVFIAVLELCRTGSIYLVGCDEELTIVSSGPDAVNAEVPADFDGSFAE</sequence>
<keyword evidence="4" id="KW-1185">Reference proteome</keyword>
<keyword evidence="1" id="KW-0159">Chromosome partition</keyword>
<dbReference type="PANTHER" id="PTHR33969">
    <property type="entry name" value="SEGREGATION AND CONDENSATION PROTEIN A"/>
    <property type="match status" value="1"/>
</dbReference>